<name>A0AAU7YDX7_9VIRU</name>
<proteinExistence type="predicted"/>
<accession>A0AAU7YDX7</accession>
<evidence type="ECO:0000313" key="2">
    <source>
        <dbReference type="EMBL" id="XBY85586.1"/>
    </source>
</evidence>
<organism evidence="2">
    <name type="scientific">Exserohilum turcicum polymycovirus 1</name>
    <dbReference type="NCBI Taxonomy" id="3229045"/>
    <lineage>
        <taxon>Viruses</taxon>
        <taxon>Riboviria</taxon>
        <taxon>Riboviria incertae sedis</taxon>
        <taxon>Polymycoviridae</taxon>
        <taxon>Polymycovirus</taxon>
    </lineage>
</organism>
<protein>
    <submittedName>
        <fullName evidence="2">Uncharacterized protein</fullName>
    </submittedName>
</protein>
<feature type="region of interest" description="Disordered" evidence="1">
    <location>
        <begin position="1"/>
        <end position="191"/>
    </location>
</feature>
<reference evidence="2" key="1">
    <citation type="submission" date="2024-05" db="EMBL/GenBank/DDBJ databases">
        <title>Viral Diversity and Horizontal Gene Transfer Among Viruses in Setosphaeria turcica Population from Northern Corn Leaf Blight of Maize.</title>
        <authorList>
            <person name="Jia J."/>
            <person name="Mu F."/>
        </authorList>
    </citation>
    <scope>NUCLEOTIDE SEQUENCE</scope>
    <source>
        <strain evidence="2">TG5</strain>
    </source>
</reference>
<dbReference type="EMBL" id="PP926258">
    <property type="protein sequence ID" value="XBY85586.1"/>
    <property type="molecule type" value="Genomic_RNA"/>
</dbReference>
<evidence type="ECO:0000256" key="1">
    <source>
        <dbReference type="SAM" id="MobiDB-lite"/>
    </source>
</evidence>
<feature type="compositionally biased region" description="Polar residues" evidence="1">
    <location>
        <begin position="121"/>
        <end position="132"/>
    </location>
</feature>
<sequence length="320" mass="33583">MSSRVSSAFTYGRNGGANDSVARWAERASAETLGSLDAPSRPGAHHGTIRTNTGAVPAPSGNPSGGAPAGPPSRHSASRGARTSAGRSTPSLNPLDVVGIAIADSVSRRSARSVRVPPARQSQPHPQSSSNVGLERLGRVGILPSVTTESAREGPTEQAPRSVDTLPVYAPRQAPPPYPFDAQSSGASATDNPLPSINTSGLVTPMGEAYLAARPTGSTSDTPGVRPDVVSSRAHGQFAHRVILSDESVERIADQLVARRVGLVVGSRRQLGVVPEEVATSATHRRRQGAWVRRPSDTRLETALRAYKHGSQNVSYRKRE</sequence>
<feature type="compositionally biased region" description="Polar residues" evidence="1">
    <location>
        <begin position="182"/>
        <end position="191"/>
    </location>
</feature>